<dbReference type="InterPro" id="IPR018392">
    <property type="entry name" value="LysM"/>
</dbReference>
<sequence>MKQRGSIVILSVIILFLFVRLQEESKKEIVNLEEFTDYYETSVADNGGFELIESFYNFERVYNFPNQYIEVAKKEEETKKEETKYPKKSTYIVRKGDTPSKIAARFGMSLNSFRANNPNMDKSLKVGTSVNVVSEDGVFYKLQKGDSVSRIAVKYKVKAADIVKYNNISPKKMRVGQEIFLKSPDYKAFLEKEKPKLTKKEIDKKLKEKQEKEDQKIYAENKKTGKKSKPKQEQVNEGENVETSSGDSGEVASTGGGGFSMPVRYAGVSSPYGSRFHPILKRYIFHSGVDLVAKYVPLRAAKSGVVTFAGNMSGYGKIIIIKHDNGYETRYAHLSQISTRVGERVERGELIGKTGNTGRTTGPHLHFEIRRSGKTLNPMKYL</sequence>
<feature type="compositionally biased region" description="Polar residues" evidence="2">
    <location>
        <begin position="233"/>
        <end position="247"/>
    </location>
</feature>
<dbReference type="SUPFAM" id="SSF51261">
    <property type="entry name" value="Duplicated hybrid motif"/>
    <property type="match status" value="1"/>
</dbReference>
<dbReference type="CDD" id="cd12797">
    <property type="entry name" value="M23_peptidase"/>
    <property type="match status" value="1"/>
</dbReference>
<dbReference type="PANTHER" id="PTHR21666">
    <property type="entry name" value="PEPTIDASE-RELATED"/>
    <property type="match status" value="1"/>
</dbReference>
<dbReference type="SUPFAM" id="SSF54106">
    <property type="entry name" value="LysM domain"/>
    <property type="match status" value="1"/>
</dbReference>
<evidence type="ECO:0000259" key="3">
    <source>
        <dbReference type="PROSITE" id="PS51782"/>
    </source>
</evidence>
<dbReference type="Gene3D" id="3.10.350.10">
    <property type="entry name" value="LysM domain"/>
    <property type="match status" value="2"/>
</dbReference>
<dbReference type="InterPro" id="IPR011055">
    <property type="entry name" value="Dup_hybrid_motif"/>
</dbReference>
<dbReference type="PATRIC" id="fig|134605.3.peg.845"/>
<dbReference type="STRING" id="134605.HMPREF3206_00848"/>
<dbReference type="Gene3D" id="2.70.70.10">
    <property type="entry name" value="Glucose Permease (Domain IIA)"/>
    <property type="match status" value="1"/>
</dbReference>
<organism evidence="4 5">
    <name type="scientific">Fusobacterium equinum</name>
    <dbReference type="NCBI Taxonomy" id="134605"/>
    <lineage>
        <taxon>Bacteria</taxon>
        <taxon>Fusobacteriati</taxon>
        <taxon>Fusobacteriota</taxon>
        <taxon>Fusobacteriia</taxon>
        <taxon>Fusobacteriales</taxon>
        <taxon>Fusobacteriaceae</taxon>
        <taxon>Fusobacterium</taxon>
    </lineage>
</organism>
<dbReference type="GO" id="GO:0004222">
    <property type="term" value="F:metalloendopeptidase activity"/>
    <property type="evidence" value="ECO:0007669"/>
    <property type="project" value="TreeGrafter"/>
</dbReference>
<feature type="domain" description="LysM" evidence="3">
    <location>
        <begin position="138"/>
        <end position="181"/>
    </location>
</feature>
<name>A0A133NFJ9_9FUSO</name>
<dbReference type="InterPro" id="IPR050570">
    <property type="entry name" value="Cell_wall_metabolism_enzyme"/>
</dbReference>
<dbReference type="InterPro" id="IPR036779">
    <property type="entry name" value="LysM_dom_sf"/>
</dbReference>
<evidence type="ECO:0000256" key="2">
    <source>
        <dbReference type="SAM" id="MobiDB-lite"/>
    </source>
</evidence>
<dbReference type="InterPro" id="IPR016047">
    <property type="entry name" value="M23ase_b-sheet_dom"/>
</dbReference>
<dbReference type="PANTHER" id="PTHR21666:SF289">
    <property type="entry name" value="L-ALA--D-GLU ENDOPEPTIDASE"/>
    <property type="match status" value="1"/>
</dbReference>
<comment type="caution">
    <text evidence="4">The sequence shown here is derived from an EMBL/GenBank/DDBJ whole genome shotgun (WGS) entry which is preliminary data.</text>
</comment>
<feature type="region of interest" description="Disordered" evidence="2">
    <location>
        <begin position="208"/>
        <end position="255"/>
    </location>
</feature>
<dbReference type="AlphaFoldDB" id="A0A133NFJ9"/>
<dbReference type="PROSITE" id="PS51782">
    <property type="entry name" value="LYSM"/>
    <property type="match status" value="2"/>
</dbReference>
<reference evidence="5" key="1">
    <citation type="submission" date="2016-01" db="EMBL/GenBank/DDBJ databases">
        <authorList>
            <person name="Mitreva M."/>
            <person name="Pepin K.H."/>
            <person name="Mihindukulasuriya K.A."/>
            <person name="Fulton R."/>
            <person name="Fronick C."/>
            <person name="O'Laughlin M."/>
            <person name="Miner T."/>
            <person name="Herter B."/>
            <person name="Rosa B.A."/>
            <person name="Cordes M."/>
            <person name="Tomlinson C."/>
            <person name="Wollam A."/>
            <person name="Palsikar V.B."/>
            <person name="Mardis E.R."/>
            <person name="Wilson R.K."/>
        </authorList>
    </citation>
    <scope>NUCLEOTIDE SEQUENCE [LARGE SCALE GENOMIC DNA]</scope>
    <source>
        <strain evidence="5">CMW8396</strain>
    </source>
</reference>
<feature type="compositionally biased region" description="Basic and acidic residues" evidence="2">
    <location>
        <begin position="208"/>
        <end position="223"/>
    </location>
</feature>
<keyword evidence="1" id="KW-0732">Signal</keyword>
<dbReference type="Pfam" id="PF01551">
    <property type="entry name" value="Peptidase_M23"/>
    <property type="match status" value="1"/>
</dbReference>
<dbReference type="EMBL" id="LRPX01000035">
    <property type="protein sequence ID" value="KXA15017.1"/>
    <property type="molecule type" value="Genomic_DNA"/>
</dbReference>
<gene>
    <name evidence="4" type="ORF">HMPREF3206_00848</name>
</gene>
<dbReference type="Pfam" id="PF01476">
    <property type="entry name" value="LysM"/>
    <property type="match status" value="2"/>
</dbReference>
<keyword evidence="5" id="KW-1185">Reference proteome</keyword>
<evidence type="ECO:0000313" key="5">
    <source>
        <dbReference type="Proteomes" id="UP000070617"/>
    </source>
</evidence>
<dbReference type="RefSeq" id="WP_060793607.1">
    <property type="nucleotide sequence ID" value="NZ_KQ956530.1"/>
</dbReference>
<evidence type="ECO:0000313" key="4">
    <source>
        <dbReference type="EMBL" id="KXA15017.1"/>
    </source>
</evidence>
<protein>
    <submittedName>
        <fullName evidence="4">Peptidase, M23 family</fullName>
    </submittedName>
</protein>
<evidence type="ECO:0000256" key="1">
    <source>
        <dbReference type="ARBA" id="ARBA00022729"/>
    </source>
</evidence>
<feature type="domain" description="LysM" evidence="3">
    <location>
        <begin position="89"/>
        <end position="132"/>
    </location>
</feature>
<dbReference type="CDD" id="cd00118">
    <property type="entry name" value="LysM"/>
    <property type="match status" value="2"/>
</dbReference>
<dbReference type="Proteomes" id="UP000070617">
    <property type="component" value="Unassembled WGS sequence"/>
</dbReference>
<accession>A0A133NFJ9</accession>
<proteinExistence type="predicted"/>
<dbReference type="SMART" id="SM00257">
    <property type="entry name" value="LysM"/>
    <property type="match status" value="2"/>
</dbReference>